<dbReference type="Proteomes" id="UP000265040">
    <property type="component" value="Unassembled WGS sequence"/>
</dbReference>
<comment type="subcellular location">
    <subcellularLocation>
        <location evidence="1">Cytoplasm</location>
    </subcellularLocation>
</comment>
<dbReference type="InterPro" id="IPR008705">
    <property type="entry name" value="Nanos/Xcar2"/>
</dbReference>
<evidence type="ECO:0000256" key="3">
    <source>
        <dbReference type="ARBA" id="ARBA00022723"/>
    </source>
</evidence>
<dbReference type="GeneTree" id="ENSGT00950000183135"/>
<dbReference type="GO" id="GO:0006417">
    <property type="term" value="P:regulation of translation"/>
    <property type="evidence" value="ECO:0007669"/>
    <property type="project" value="UniProtKB-UniRule"/>
</dbReference>
<dbReference type="PROSITE" id="PS51522">
    <property type="entry name" value="ZF_NANOS"/>
    <property type="match status" value="1"/>
</dbReference>
<keyword evidence="7 8" id="KW-0694">RNA-binding</keyword>
<gene>
    <name evidence="11" type="primary">CHIC1</name>
</gene>
<organism evidence="11 12">
    <name type="scientific">Anabas testudineus</name>
    <name type="common">Climbing perch</name>
    <name type="synonym">Anthias testudineus</name>
    <dbReference type="NCBI Taxonomy" id="64144"/>
    <lineage>
        <taxon>Eukaryota</taxon>
        <taxon>Metazoa</taxon>
        <taxon>Chordata</taxon>
        <taxon>Craniata</taxon>
        <taxon>Vertebrata</taxon>
        <taxon>Euteleostomi</taxon>
        <taxon>Actinopterygii</taxon>
        <taxon>Neopterygii</taxon>
        <taxon>Teleostei</taxon>
        <taxon>Neoteleostei</taxon>
        <taxon>Acanthomorphata</taxon>
        <taxon>Anabantaria</taxon>
        <taxon>Anabantiformes</taxon>
        <taxon>Anabantoidei</taxon>
        <taxon>Anabantidae</taxon>
        <taxon>Anabas</taxon>
    </lineage>
</organism>
<protein>
    <recommendedName>
        <fullName evidence="10">Nanos-type domain-containing protein</fullName>
    </recommendedName>
</protein>
<keyword evidence="5" id="KW-0862">Zinc</keyword>
<keyword evidence="12" id="KW-1185">Reference proteome</keyword>
<keyword evidence="2" id="KW-0963">Cytoplasm</keyword>
<dbReference type="AlphaFoldDB" id="A0A7N6A6P1"/>
<evidence type="ECO:0000256" key="6">
    <source>
        <dbReference type="ARBA" id="ARBA00022845"/>
    </source>
</evidence>
<reference evidence="11" key="1">
    <citation type="submission" date="2025-08" db="UniProtKB">
        <authorList>
            <consortium name="Ensembl"/>
        </authorList>
    </citation>
    <scope>IDENTIFICATION</scope>
</reference>
<keyword evidence="4 8" id="KW-0863">Zinc-finger</keyword>
<accession>A0A7N6A6P1</accession>
<dbReference type="FunCoup" id="A0A7N6A6P1">
    <property type="interactions" value="635"/>
</dbReference>
<evidence type="ECO:0000256" key="7">
    <source>
        <dbReference type="ARBA" id="ARBA00022884"/>
    </source>
</evidence>
<name>A0A7N6A6P1_ANATE</name>
<dbReference type="InterPro" id="IPR038129">
    <property type="entry name" value="Nanos_sf"/>
</dbReference>
<dbReference type="GO" id="GO:0008270">
    <property type="term" value="F:zinc ion binding"/>
    <property type="evidence" value="ECO:0007669"/>
    <property type="project" value="UniProtKB-KW"/>
</dbReference>
<evidence type="ECO:0000256" key="5">
    <source>
        <dbReference type="ARBA" id="ARBA00022833"/>
    </source>
</evidence>
<dbReference type="PANTHER" id="PTHR12887">
    <property type="entry name" value="NANOS PROTEIN"/>
    <property type="match status" value="1"/>
</dbReference>
<dbReference type="Pfam" id="PF05741">
    <property type="entry name" value="zf-nanos"/>
    <property type="match status" value="1"/>
</dbReference>
<dbReference type="OrthoDB" id="5864971at2759"/>
<evidence type="ECO:0000256" key="2">
    <source>
        <dbReference type="ARBA" id="ARBA00022490"/>
    </source>
</evidence>
<keyword evidence="6 8" id="KW-0810">Translation regulation</keyword>
<comment type="similarity">
    <text evidence="8">Belongs to the nanos family.</text>
</comment>
<keyword evidence="3" id="KW-0479">Metal-binding</keyword>
<dbReference type="Ensembl" id="ENSATET00000062857.2">
    <property type="protein sequence ID" value="ENSATEP00000043967.1"/>
    <property type="gene ID" value="ENSATEG00000027891.2"/>
</dbReference>
<evidence type="ECO:0000256" key="8">
    <source>
        <dbReference type="PROSITE-ProRule" id="PRU00855"/>
    </source>
</evidence>
<dbReference type="InterPro" id="IPR024161">
    <property type="entry name" value="Znf_nanos-typ"/>
</dbReference>
<evidence type="ECO:0000313" key="11">
    <source>
        <dbReference type="Ensembl" id="ENSATEP00000043967.1"/>
    </source>
</evidence>
<dbReference type="GO" id="GO:0005737">
    <property type="term" value="C:cytoplasm"/>
    <property type="evidence" value="ECO:0007669"/>
    <property type="project" value="UniProtKB-SubCell"/>
</dbReference>
<sequence>MNLNSDIHIFKESRHSHHCLLPWRDYMRLSDTIREIQGWNRATDFSLPVSESDDLCKTRVSMEIRDGFAEDCAPDLPGKAAPSNPSAHHLQGFRGTKGLKGRTRVKTPEQPKLPLRPEGMFCSFCKHNGESELVYESHWLKNNRGEILCPYLQKYVCPLCGATGSKSHTKRFCPKVDREYIEKSHFSRKRIDP</sequence>
<evidence type="ECO:0000256" key="9">
    <source>
        <dbReference type="SAM" id="MobiDB-lite"/>
    </source>
</evidence>
<dbReference type="Gene3D" id="4.10.60.30">
    <property type="entry name" value="Nanos, RNA-binding domain"/>
    <property type="match status" value="1"/>
</dbReference>
<evidence type="ECO:0000256" key="4">
    <source>
        <dbReference type="ARBA" id="ARBA00022771"/>
    </source>
</evidence>
<reference evidence="11" key="2">
    <citation type="submission" date="2025-09" db="UniProtKB">
        <authorList>
            <consortium name="Ensembl"/>
        </authorList>
    </citation>
    <scope>IDENTIFICATION</scope>
</reference>
<dbReference type="GO" id="GO:0003723">
    <property type="term" value="F:RNA binding"/>
    <property type="evidence" value="ECO:0007669"/>
    <property type="project" value="UniProtKB-UniRule"/>
</dbReference>
<evidence type="ECO:0000313" key="12">
    <source>
        <dbReference type="Proteomes" id="UP000265040"/>
    </source>
</evidence>
<evidence type="ECO:0000256" key="1">
    <source>
        <dbReference type="ARBA" id="ARBA00004496"/>
    </source>
</evidence>
<evidence type="ECO:0000259" key="10">
    <source>
        <dbReference type="PROSITE" id="PS51522"/>
    </source>
</evidence>
<feature type="domain" description="Nanos-type" evidence="10">
    <location>
        <begin position="121"/>
        <end position="175"/>
    </location>
</feature>
<dbReference type="InParanoid" id="A0A7N6A6P1"/>
<feature type="region of interest" description="Disordered" evidence="9">
    <location>
        <begin position="77"/>
        <end position="111"/>
    </location>
</feature>
<proteinExistence type="inferred from homology"/>